<dbReference type="CDD" id="cd16454">
    <property type="entry name" value="RING-H2_PA-TM-RING"/>
    <property type="match status" value="1"/>
</dbReference>
<reference evidence="6 7" key="1">
    <citation type="journal article" date="2015" name="Proc. Natl. Acad. Sci. U.S.A.">
        <title>The resurrection genome of Boea hygrometrica: A blueprint for survival of dehydration.</title>
        <authorList>
            <person name="Xiao L."/>
            <person name="Yang G."/>
            <person name="Zhang L."/>
            <person name="Yang X."/>
            <person name="Zhao S."/>
            <person name="Ji Z."/>
            <person name="Zhou Q."/>
            <person name="Hu M."/>
            <person name="Wang Y."/>
            <person name="Chen M."/>
            <person name="Xu Y."/>
            <person name="Jin H."/>
            <person name="Xiao X."/>
            <person name="Hu G."/>
            <person name="Bao F."/>
            <person name="Hu Y."/>
            <person name="Wan P."/>
            <person name="Li L."/>
            <person name="Deng X."/>
            <person name="Kuang T."/>
            <person name="Xiang C."/>
            <person name="Zhu J.K."/>
            <person name="Oliver M.J."/>
            <person name="He Y."/>
        </authorList>
    </citation>
    <scope>NUCLEOTIDE SEQUENCE [LARGE SCALE GENOMIC DNA]</scope>
    <source>
        <strain evidence="7">cv. XS01</strain>
    </source>
</reference>
<dbReference type="InterPro" id="IPR013083">
    <property type="entry name" value="Znf_RING/FYVE/PHD"/>
</dbReference>
<keyword evidence="7" id="KW-1185">Reference proteome</keyword>
<dbReference type="EMBL" id="KV014900">
    <property type="protein sequence ID" value="KZV21346.1"/>
    <property type="molecule type" value="Genomic_DNA"/>
</dbReference>
<sequence length="290" mass="33619">MTRPAWLPPLNSHENYSINVGIHQFNSCPISRGPPRNRKSIGVTLTSYVEVRFYSDDVHRQDYSPFDGLALCQEIRISHIPSSEVKLRNCVTEILQDREIVPFKLDKIECYRETDELEPMVDQSFQYQVRSQRDLVSRITDFLYFTMHQYSQTGGADDLTLALRIEKLVTIPDQELEAWTAWYEEQNRANPCGFEKEYWAAISVPRTVHELWYESSMLAYESAAKSCIESLEKLVLEEGGDTCTICLEEWRKGEEVTKLPCSHAFHADCAIQWLKTSHFCPICRFMLPTS</sequence>
<evidence type="ECO:0000313" key="6">
    <source>
        <dbReference type="EMBL" id="KZV21346.1"/>
    </source>
</evidence>
<name>A0A2Z7AIH8_9LAMI</name>
<dbReference type="InterPro" id="IPR001841">
    <property type="entry name" value="Znf_RING"/>
</dbReference>
<dbReference type="GO" id="GO:0061630">
    <property type="term" value="F:ubiquitin protein ligase activity"/>
    <property type="evidence" value="ECO:0007669"/>
    <property type="project" value="TreeGrafter"/>
</dbReference>
<accession>A0A2Z7AIH8</accession>
<keyword evidence="1" id="KW-0479">Metal-binding</keyword>
<dbReference type="PROSITE" id="PS50089">
    <property type="entry name" value="ZF_RING_2"/>
    <property type="match status" value="1"/>
</dbReference>
<dbReference type="GO" id="GO:0006511">
    <property type="term" value="P:ubiquitin-dependent protein catabolic process"/>
    <property type="evidence" value="ECO:0007669"/>
    <property type="project" value="TreeGrafter"/>
</dbReference>
<evidence type="ECO:0000256" key="2">
    <source>
        <dbReference type="ARBA" id="ARBA00022771"/>
    </source>
</evidence>
<dbReference type="PANTHER" id="PTHR45931:SF16">
    <property type="entry name" value="RING_U-BOX SUPERFAMILY PROTEIN"/>
    <property type="match status" value="1"/>
</dbReference>
<evidence type="ECO:0000313" key="7">
    <source>
        <dbReference type="Proteomes" id="UP000250235"/>
    </source>
</evidence>
<dbReference type="GO" id="GO:0005634">
    <property type="term" value="C:nucleus"/>
    <property type="evidence" value="ECO:0007669"/>
    <property type="project" value="TreeGrafter"/>
</dbReference>
<dbReference type="SUPFAM" id="SSF57850">
    <property type="entry name" value="RING/U-box"/>
    <property type="match status" value="1"/>
</dbReference>
<dbReference type="AlphaFoldDB" id="A0A2Z7AIH8"/>
<protein>
    <recommendedName>
        <fullName evidence="5">RING-type domain-containing protein</fullName>
    </recommendedName>
</protein>
<dbReference type="OrthoDB" id="4348522at2759"/>
<gene>
    <name evidence="6" type="ORF">F511_26954</name>
</gene>
<evidence type="ECO:0000256" key="4">
    <source>
        <dbReference type="PROSITE-ProRule" id="PRU00175"/>
    </source>
</evidence>
<dbReference type="InterPro" id="IPR051834">
    <property type="entry name" value="RING_finger_E3_ligase"/>
</dbReference>
<evidence type="ECO:0000256" key="3">
    <source>
        <dbReference type="ARBA" id="ARBA00022833"/>
    </source>
</evidence>
<evidence type="ECO:0000259" key="5">
    <source>
        <dbReference type="PROSITE" id="PS50089"/>
    </source>
</evidence>
<evidence type="ECO:0000256" key="1">
    <source>
        <dbReference type="ARBA" id="ARBA00022723"/>
    </source>
</evidence>
<dbReference type="Proteomes" id="UP000250235">
    <property type="component" value="Unassembled WGS sequence"/>
</dbReference>
<organism evidence="6 7">
    <name type="scientific">Dorcoceras hygrometricum</name>
    <dbReference type="NCBI Taxonomy" id="472368"/>
    <lineage>
        <taxon>Eukaryota</taxon>
        <taxon>Viridiplantae</taxon>
        <taxon>Streptophyta</taxon>
        <taxon>Embryophyta</taxon>
        <taxon>Tracheophyta</taxon>
        <taxon>Spermatophyta</taxon>
        <taxon>Magnoliopsida</taxon>
        <taxon>eudicotyledons</taxon>
        <taxon>Gunneridae</taxon>
        <taxon>Pentapetalae</taxon>
        <taxon>asterids</taxon>
        <taxon>lamiids</taxon>
        <taxon>Lamiales</taxon>
        <taxon>Gesneriaceae</taxon>
        <taxon>Didymocarpoideae</taxon>
        <taxon>Trichosporeae</taxon>
        <taxon>Loxocarpinae</taxon>
        <taxon>Dorcoceras</taxon>
    </lineage>
</organism>
<keyword evidence="3" id="KW-0862">Zinc</keyword>
<dbReference type="GO" id="GO:0008270">
    <property type="term" value="F:zinc ion binding"/>
    <property type="evidence" value="ECO:0007669"/>
    <property type="project" value="UniProtKB-KW"/>
</dbReference>
<feature type="domain" description="RING-type" evidence="5">
    <location>
        <begin position="243"/>
        <end position="284"/>
    </location>
</feature>
<keyword evidence="2 4" id="KW-0863">Zinc-finger</keyword>
<dbReference type="Pfam" id="PF13639">
    <property type="entry name" value="zf-RING_2"/>
    <property type="match status" value="1"/>
</dbReference>
<dbReference type="PANTHER" id="PTHR45931">
    <property type="entry name" value="SI:CH211-59O9.10"/>
    <property type="match status" value="1"/>
</dbReference>
<proteinExistence type="predicted"/>
<dbReference type="SMART" id="SM00184">
    <property type="entry name" value="RING"/>
    <property type="match status" value="1"/>
</dbReference>
<dbReference type="Gene3D" id="3.30.40.10">
    <property type="entry name" value="Zinc/RING finger domain, C3HC4 (zinc finger)"/>
    <property type="match status" value="1"/>
</dbReference>